<keyword evidence="5" id="KW-0863">Zinc-finger</keyword>
<evidence type="ECO:0000313" key="11">
    <source>
        <dbReference type="Proteomes" id="UP000321393"/>
    </source>
</evidence>
<proteinExistence type="predicted"/>
<keyword evidence="1" id="KW-0645">Protease</keyword>
<accession>A0A5A7UFH6</accession>
<evidence type="ECO:0000259" key="9">
    <source>
        <dbReference type="PROSITE" id="PS50994"/>
    </source>
</evidence>
<dbReference type="CDD" id="cd01647">
    <property type="entry name" value="RT_LTR"/>
    <property type="match status" value="1"/>
</dbReference>
<dbReference type="Gene3D" id="3.30.420.10">
    <property type="entry name" value="Ribonuclease H-like superfamily/Ribonuclease H"/>
    <property type="match status" value="1"/>
</dbReference>
<feature type="compositionally biased region" description="Polar residues" evidence="6">
    <location>
        <begin position="12"/>
        <end position="23"/>
    </location>
</feature>
<dbReference type="GO" id="GO:0004190">
    <property type="term" value="F:aspartic-type endopeptidase activity"/>
    <property type="evidence" value="ECO:0007669"/>
    <property type="project" value="UniProtKB-KW"/>
</dbReference>
<dbReference type="Gene3D" id="1.10.340.70">
    <property type="match status" value="1"/>
</dbReference>
<dbReference type="AlphaFoldDB" id="A0A5A7UFH6"/>
<dbReference type="PROSITE" id="PS50878">
    <property type="entry name" value="RT_POL"/>
    <property type="match status" value="1"/>
</dbReference>
<dbReference type="SUPFAM" id="SSF56672">
    <property type="entry name" value="DNA/RNA polymerases"/>
    <property type="match status" value="1"/>
</dbReference>
<dbReference type="InterPro" id="IPR043502">
    <property type="entry name" value="DNA/RNA_pol_sf"/>
</dbReference>
<dbReference type="GO" id="GO:0006508">
    <property type="term" value="P:proteolysis"/>
    <property type="evidence" value="ECO:0007669"/>
    <property type="project" value="UniProtKB-KW"/>
</dbReference>
<organism evidence="10 11">
    <name type="scientific">Cucumis melo var. makuwa</name>
    <name type="common">Oriental melon</name>
    <dbReference type="NCBI Taxonomy" id="1194695"/>
    <lineage>
        <taxon>Eukaryota</taxon>
        <taxon>Viridiplantae</taxon>
        <taxon>Streptophyta</taxon>
        <taxon>Embryophyta</taxon>
        <taxon>Tracheophyta</taxon>
        <taxon>Spermatophyta</taxon>
        <taxon>Magnoliopsida</taxon>
        <taxon>eudicotyledons</taxon>
        <taxon>Gunneridae</taxon>
        <taxon>Pentapetalae</taxon>
        <taxon>rosids</taxon>
        <taxon>fabids</taxon>
        <taxon>Cucurbitales</taxon>
        <taxon>Cucurbitaceae</taxon>
        <taxon>Benincaseae</taxon>
        <taxon>Cucumis</taxon>
    </lineage>
</organism>
<keyword evidence="2" id="KW-0064">Aspartyl protease</keyword>
<dbReference type="SMART" id="SM00343">
    <property type="entry name" value="ZnF_C2HC"/>
    <property type="match status" value="1"/>
</dbReference>
<evidence type="ECO:0000259" key="8">
    <source>
        <dbReference type="PROSITE" id="PS50878"/>
    </source>
</evidence>
<dbReference type="GO" id="GO:0008270">
    <property type="term" value="F:zinc ion binding"/>
    <property type="evidence" value="ECO:0007669"/>
    <property type="project" value="UniProtKB-KW"/>
</dbReference>
<dbReference type="Gene3D" id="3.10.10.10">
    <property type="entry name" value="HIV Type 1 Reverse Transcriptase, subunit A, domain 1"/>
    <property type="match status" value="1"/>
</dbReference>
<dbReference type="Pfam" id="PF17921">
    <property type="entry name" value="Integrase_H2C2"/>
    <property type="match status" value="1"/>
</dbReference>
<feature type="compositionally biased region" description="Basic residues" evidence="6">
    <location>
        <begin position="1"/>
        <end position="11"/>
    </location>
</feature>
<dbReference type="Pfam" id="PF17919">
    <property type="entry name" value="RT_RNaseH_2"/>
    <property type="match status" value="1"/>
</dbReference>
<dbReference type="CDD" id="cd09274">
    <property type="entry name" value="RNase_HI_RT_Ty3"/>
    <property type="match status" value="1"/>
</dbReference>
<dbReference type="Pfam" id="PF03732">
    <property type="entry name" value="Retrotrans_gag"/>
    <property type="match status" value="1"/>
</dbReference>
<evidence type="ECO:0000256" key="2">
    <source>
        <dbReference type="ARBA" id="ARBA00022750"/>
    </source>
</evidence>
<evidence type="ECO:0000256" key="1">
    <source>
        <dbReference type="ARBA" id="ARBA00022670"/>
    </source>
</evidence>
<dbReference type="GO" id="GO:0015074">
    <property type="term" value="P:DNA integration"/>
    <property type="evidence" value="ECO:0007669"/>
    <property type="project" value="InterPro"/>
</dbReference>
<dbReference type="CDD" id="cd00303">
    <property type="entry name" value="retropepsin_like"/>
    <property type="match status" value="1"/>
</dbReference>
<feature type="domain" description="Integrase catalytic" evidence="9">
    <location>
        <begin position="1029"/>
        <end position="1130"/>
    </location>
</feature>
<dbReference type="InterPro" id="IPR041577">
    <property type="entry name" value="RT_RNaseH_2"/>
</dbReference>
<dbReference type="Pfam" id="PF08284">
    <property type="entry name" value="RVP_2"/>
    <property type="match status" value="1"/>
</dbReference>
<dbReference type="PANTHER" id="PTHR37984">
    <property type="entry name" value="PROTEIN CBG26694"/>
    <property type="match status" value="1"/>
</dbReference>
<dbReference type="EMBL" id="SSTE01009593">
    <property type="protein sequence ID" value="KAA0053247.1"/>
    <property type="molecule type" value="Genomic_DNA"/>
</dbReference>
<dbReference type="SUPFAM" id="SSF57756">
    <property type="entry name" value="Retrovirus zinc finger-like domains"/>
    <property type="match status" value="1"/>
</dbReference>
<dbReference type="InterPro" id="IPR001584">
    <property type="entry name" value="Integrase_cat-core"/>
</dbReference>
<dbReference type="InterPro" id="IPR043128">
    <property type="entry name" value="Rev_trsase/Diguanyl_cyclase"/>
</dbReference>
<dbReference type="InterPro" id="IPR041588">
    <property type="entry name" value="Integrase_H2C2"/>
</dbReference>
<keyword evidence="3" id="KW-0238">DNA-binding</keyword>
<dbReference type="InterPro" id="IPR000477">
    <property type="entry name" value="RT_dom"/>
</dbReference>
<evidence type="ECO:0000256" key="6">
    <source>
        <dbReference type="SAM" id="MobiDB-lite"/>
    </source>
</evidence>
<feature type="region of interest" description="Disordered" evidence="6">
    <location>
        <begin position="1"/>
        <end position="28"/>
    </location>
</feature>
<feature type="region of interest" description="Disordered" evidence="6">
    <location>
        <begin position="216"/>
        <end position="252"/>
    </location>
</feature>
<dbReference type="InterPro" id="IPR001878">
    <property type="entry name" value="Znf_CCHC"/>
</dbReference>
<feature type="domain" description="CCHC-type" evidence="7">
    <location>
        <begin position="309"/>
        <end position="324"/>
    </location>
</feature>
<feature type="domain" description="Reverse transcriptase" evidence="8">
    <location>
        <begin position="589"/>
        <end position="788"/>
    </location>
</feature>
<keyword evidence="5" id="KW-0862">Zinc</keyword>
<dbReference type="PROSITE" id="PS50158">
    <property type="entry name" value="ZF_CCHC"/>
    <property type="match status" value="1"/>
</dbReference>
<dbReference type="Gene3D" id="4.10.60.10">
    <property type="entry name" value="Zinc finger, CCHC-type"/>
    <property type="match status" value="1"/>
</dbReference>
<dbReference type="InterPro" id="IPR005162">
    <property type="entry name" value="Retrotrans_gag_dom"/>
</dbReference>
<evidence type="ECO:0000313" key="10">
    <source>
        <dbReference type="EMBL" id="KAA0053247.1"/>
    </source>
</evidence>
<evidence type="ECO:0000256" key="4">
    <source>
        <dbReference type="ARBA" id="ARBA00023268"/>
    </source>
</evidence>
<dbReference type="PANTHER" id="PTHR37984:SF5">
    <property type="entry name" value="PROTEIN NYNRIN-LIKE"/>
    <property type="match status" value="1"/>
</dbReference>
<protein>
    <submittedName>
        <fullName evidence="10">DNA/RNA polymerases superfamily protein</fullName>
    </submittedName>
</protein>
<dbReference type="Gene3D" id="3.30.70.270">
    <property type="match status" value="1"/>
</dbReference>
<keyword evidence="4" id="KW-0511">Multifunctional enzyme</keyword>
<dbReference type="Proteomes" id="UP000321393">
    <property type="component" value="Unassembled WGS sequence"/>
</dbReference>
<evidence type="ECO:0000256" key="3">
    <source>
        <dbReference type="ARBA" id="ARBA00023125"/>
    </source>
</evidence>
<keyword evidence="5" id="KW-0479">Metal-binding</keyword>
<name>A0A5A7UFH6_CUCMM</name>
<evidence type="ECO:0000259" key="7">
    <source>
        <dbReference type="PROSITE" id="PS50158"/>
    </source>
</evidence>
<dbReference type="PROSITE" id="PS50994">
    <property type="entry name" value="INTEGRASE"/>
    <property type="match status" value="1"/>
</dbReference>
<dbReference type="InterPro" id="IPR036397">
    <property type="entry name" value="RNaseH_sf"/>
</dbReference>
<dbReference type="FunFam" id="3.10.20.370:FF:000001">
    <property type="entry name" value="Retrovirus-related Pol polyprotein from transposon 17.6-like protein"/>
    <property type="match status" value="1"/>
</dbReference>
<dbReference type="InterPro" id="IPR036875">
    <property type="entry name" value="Znf_CCHC_sf"/>
</dbReference>
<reference evidence="10 11" key="1">
    <citation type="submission" date="2019-08" db="EMBL/GenBank/DDBJ databases">
        <title>Draft genome sequences of two oriental melons (Cucumis melo L. var makuwa).</title>
        <authorList>
            <person name="Kwon S.-Y."/>
        </authorList>
    </citation>
    <scope>NUCLEOTIDE SEQUENCE [LARGE SCALE GENOMIC DNA]</scope>
    <source>
        <strain evidence="11">cv. SW 3</strain>
        <tissue evidence="10">Leaf</tissue>
    </source>
</reference>
<sequence length="1257" mass="142478">MPPRTSRRHRQNQNGMQGPTQGPSVGEFSILGVRGEAGNEQFARTTQEIGRLDRVEPSDPEKAYGIERVNKLGATVFEGSTDPADAENWLNMLEKCFDVMNCPEERKVRLATFLLQKEAEGWWKSILARRSDAHALDWKTFRGIFEDKYYPSTYCEAKRDEFLGLKQGSLLVAEYERKYTEISRYADVIVAYESDRCRSIAKEKSVVELSRGTSTASGFRGREQRRFTPGINISSRQDFKNRSGGEASRNMSYGSVFQRQSQIIPSQPIRSTVRSQPGQESIASIVRRTQCTSCGRNHRGQCLVGAGVCYQCGQPGHFKKDCPQLNMTVQGDQGVGSQTVEQSRVSVVPTEGTSGARQKGVVGRPRQQGKVYAMTQQEVEDAPDVITGTILICNVPADVLFDPGATHSFVSSIFLTKLNRMLEPLSEGLAIYTPVGDVLLVNEVLRNCEVLVEGIRLLVDLLPLELQSLDEGSGFRKPGFVEMVFRGMRKVVSRSLISVLKAKKLLRKGCIAFLAHIVVVQREKLKPEDVPVVKEFLDIFPDDLSGLPPDREIEFTIELLPGTTPISQASYRMAPSELKELKMQLQELVDKGYIRPSVSPWGAPVVFVKKKDGTLRLCIDYRQLNKVTIRNKYHLPCIDDLFDQLRGAALFSKIDLRSEYHQVKVRESDIAKTAFRMRYGHYEFRVMSFGLMNAPAAFMDIMNRIFHQYLDQFVIVFIDDILVYSIDRESHEEHLRIVLQTLPKGVSVDPQKVEVVVNWKRPTNVTENVKFELSDKCEQSFQELKKRLVTAPILALPVTGKDYVIYYDASKLGLGCVLIQDRNVIAYASRQLKEHECNYPTHDLELAAVVLALKNWRHYLFGEKCHIFTDHKSKANVVADALSRKSRLSKSALCGIRVALLNELRGSKAVVTTEDSGSLLAQFQGRLCVSNISELKNAILEEAHSSAYAMHPGSTKMYRTWTYWWSGMKQEIAEYVDRCFICQQVKPVRQRPGGFLNPLSVPEWKWEHITMDFLFGLTRTSSGHDGIWVIIDRLTKTTRYIPIKVTSTLDQLASLQKAMGIGLKFSTSFHSQIDGQSKRTIQTLEDMLRACVLQLKGSWDTHLPLMEFAYNNNYQSSIGMAPYEALYGRPCRTPVCWNKVGERKLVGPELVQITTNNIKLIRENLRMAQDRQKSYADKRRRNLEFQVGDQVFLKLSPWRGVIRFGRKYSRQKGTSFEKQNDSTHKGFVETSWSGGGNLGTRISDEEELSDTFQLRTF</sequence>
<dbReference type="Gene3D" id="3.10.20.370">
    <property type="match status" value="1"/>
</dbReference>
<dbReference type="SUPFAM" id="SSF53098">
    <property type="entry name" value="Ribonuclease H-like"/>
    <property type="match status" value="1"/>
</dbReference>
<comment type="caution">
    <text evidence="10">The sequence shown here is derived from an EMBL/GenBank/DDBJ whole genome shotgun (WGS) entry which is preliminary data.</text>
</comment>
<dbReference type="OrthoDB" id="2013610at2759"/>
<gene>
    <name evidence="10" type="ORF">E6C27_scaffold102G00370</name>
</gene>
<dbReference type="Pfam" id="PF00078">
    <property type="entry name" value="RVT_1"/>
    <property type="match status" value="1"/>
</dbReference>
<dbReference type="InterPro" id="IPR012337">
    <property type="entry name" value="RNaseH-like_sf"/>
</dbReference>
<dbReference type="Pfam" id="PF00098">
    <property type="entry name" value="zf-CCHC"/>
    <property type="match status" value="1"/>
</dbReference>
<dbReference type="InterPro" id="IPR050951">
    <property type="entry name" value="Retrovirus_Pol_polyprotein"/>
</dbReference>
<evidence type="ECO:0000256" key="5">
    <source>
        <dbReference type="PROSITE-ProRule" id="PRU00047"/>
    </source>
</evidence>
<dbReference type="GO" id="GO:0003677">
    <property type="term" value="F:DNA binding"/>
    <property type="evidence" value="ECO:0007669"/>
    <property type="project" value="UniProtKB-KW"/>
</dbReference>
<keyword evidence="2" id="KW-0378">Hydrolase</keyword>